<dbReference type="AlphaFoldDB" id="A0A834P4Q2"/>
<keyword evidence="6" id="KW-1133">Transmembrane helix</keyword>
<comment type="pathway">
    <text evidence="1">Phospholipid metabolism; CDP-diacylglycerol biosynthesis; CDP-diacylglycerol from sn-glycerol 3-phosphate: step 2/3.</text>
</comment>
<dbReference type="GO" id="GO:0005783">
    <property type="term" value="C:endoplasmic reticulum"/>
    <property type="evidence" value="ECO:0007669"/>
    <property type="project" value="TreeGrafter"/>
</dbReference>
<evidence type="ECO:0000256" key="2">
    <source>
        <dbReference type="ARBA" id="ARBA00008655"/>
    </source>
</evidence>
<dbReference type="InterPro" id="IPR002123">
    <property type="entry name" value="Plipid/glycerol_acylTrfase"/>
</dbReference>
<sequence length="277" mass="31792">MAPSSFELILVGFILLLPFLYETSRTFRYYFKFIVYYGIVTFTATILIPIFLLRPRSLKNLVLSSYLCNHISFLLGLRWELRGREHLNQDVACIIVANHQSSLDLLGMFYLWPIMDRCTAVAKKEVFYAWPFGLAAWLSGLIFIDRLNSEKARSVINTASKQSKDKKFKLWIFPEGTRHNTGEIHPFKKGAFYAAINAELPILPVVFSSYYFLSNEEKRFDSGQVVITTLPLISTKGLTKDDVESLMEKTRNVMSKAFHATSTEIQRALPSARSYIE</sequence>
<dbReference type="OrthoDB" id="202234at2759"/>
<dbReference type="CDD" id="cd07989">
    <property type="entry name" value="LPLAT_AGPAT-like"/>
    <property type="match status" value="1"/>
</dbReference>
<evidence type="ECO:0000256" key="6">
    <source>
        <dbReference type="SAM" id="Phobius"/>
    </source>
</evidence>
<dbReference type="EC" id="2.3.1.51" evidence="5"/>
<keyword evidence="9" id="KW-1185">Reference proteome</keyword>
<reference evidence="8" key="1">
    <citation type="journal article" date="2020" name="G3 (Bethesda)">
        <title>High-Quality Assemblies for Three Invasive Social Wasps from the &lt;i&gt;Vespula&lt;/i&gt; Genus.</title>
        <authorList>
            <person name="Harrop T.W.R."/>
            <person name="Guhlin J."/>
            <person name="McLaughlin G.M."/>
            <person name="Permina E."/>
            <person name="Stockwell P."/>
            <person name="Gilligan J."/>
            <person name="Le Lec M.F."/>
            <person name="Gruber M.A.M."/>
            <person name="Quinn O."/>
            <person name="Lovegrove M."/>
            <person name="Duncan E.J."/>
            <person name="Remnant E.J."/>
            <person name="Van Eeckhoven J."/>
            <person name="Graham B."/>
            <person name="Knapp R.A."/>
            <person name="Langford K.W."/>
            <person name="Kronenberg Z."/>
            <person name="Press M.O."/>
            <person name="Eacker S.M."/>
            <person name="Wilson-Rankin E.E."/>
            <person name="Purcell J."/>
            <person name="Lester P.J."/>
            <person name="Dearden P.K."/>
        </authorList>
    </citation>
    <scope>NUCLEOTIDE SEQUENCE</scope>
    <source>
        <strain evidence="8">Volc-1</strain>
    </source>
</reference>
<evidence type="ECO:0000313" key="9">
    <source>
        <dbReference type="Proteomes" id="UP000600918"/>
    </source>
</evidence>
<dbReference type="PANTHER" id="PTHR10434">
    <property type="entry name" value="1-ACYL-SN-GLYCEROL-3-PHOSPHATE ACYLTRANSFERASE"/>
    <property type="match status" value="1"/>
</dbReference>
<keyword evidence="5" id="KW-0443">Lipid metabolism</keyword>
<keyword evidence="6" id="KW-0472">Membrane</keyword>
<comment type="catalytic activity">
    <reaction evidence="5">
        <text>a 1-acyl-sn-glycero-3-phosphate + an acyl-CoA = a 1,2-diacyl-sn-glycero-3-phosphate + CoA</text>
        <dbReference type="Rhea" id="RHEA:19709"/>
        <dbReference type="ChEBI" id="CHEBI:57287"/>
        <dbReference type="ChEBI" id="CHEBI:57970"/>
        <dbReference type="ChEBI" id="CHEBI:58342"/>
        <dbReference type="ChEBI" id="CHEBI:58608"/>
        <dbReference type="EC" id="2.3.1.51"/>
    </reaction>
</comment>
<dbReference type="Proteomes" id="UP000600918">
    <property type="component" value="Unassembled WGS sequence"/>
</dbReference>
<feature type="domain" description="Phospholipid/glycerol acyltransferase" evidence="7">
    <location>
        <begin position="93"/>
        <end position="210"/>
    </location>
</feature>
<dbReference type="GO" id="GO:0003841">
    <property type="term" value="F:1-acylglycerol-3-phosphate O-acyltransferase activity"/>
    <property type="evidence" value="ECO:0007669"/>
    <property type="project" value="UniProtKB-UniRule"/>
</dbReference>
<dbReference type="SMART" id="SM00563">
    <property type="entry name" value="PlsC"/>
    <property type="match status" value="1"/>
</dbReference>
<name>A0A834P4Q2_VESPE</name>
<feature type="transmembrane region" description="Helical" evidence="6">
    <location>
        <begin position="33"/>
        <end position="52"/>
    </location>
</feature>
<evidence type="ECO:0000313" key="8">
    <source>
        <dbReference type="EMBL" id="KAF7427241.1"/>
    </source>
</evidence>
<keyword evidence="5" id="KW-0444">Lipid biosynthesis</keyword>
<dbReference type="GO" id="GO:0016020">
    <property type="term" value="C:membrane"/>
    <property type="evidence" value="ECO:0007669"/>
    <property type="project" value="InterPro"/>
</dbReference>
<dbReference type="NCBIfam" id="TIGR00530">
    <property type="entry name" value="AGP_acyltrn"/>
    <property type="match status" value="1"/>
</dbReference>
<keyword evidence="5" id="KW-0594">Phospholipid biosynthesis</keyword>
<organism evidence="8 9">
    <name type="scientific">Vespula pensylvanica</name>
    <name type="common">Western yellow jacket</name>
    <name type="synonym">Wasp</name>
    <dbReference type="NCBI Taxonomy" id="30213"/>
    <lineage>
        <taxon>Eukaryota</taxon>
        <taxon>Metazoa</taxon>
        <taxon>Ecdysozoa</taxon>
        <taxon>Arthropoda</taxon>
        <taxon>Hexapoda</taxon>
        <taxon>Insecta</taxon>
        <taxon>Pterygota</taxon>
        <taxon>Neoptera</taxon>
        <taxon>Endopterygota</taxon>
        <taxon>Hymenoptera</taxon>
        <taxon>Apocrita</taxon>
        <taxon>Aculeata</taxon>
        <taxon>Vespoidea</taxon>
        <taxon>Vespidae</taxon>
        <taxon>Vespinae</taxon>
        <taxon>Vespula</taxon>
    </lineage>
</organism>
<comment type="similarity">
    <text evidence="2 5">Belongs to the 1-acyl-sn-glycerol-3-phosphate acyltransferase family.</text>
</comment>
<dbReference type="SUPFAM" id="SSF69593">
    <property type="entry name" value="Glycerol-3-phosphate (1)-acyltransferase"/>
    <property type="match status" value="1"/>
</dbReference>
<keyword evidence="4 5" id="KW-0012">Acyltransferase</keyword>
<comment type="caution">
    <text evidence="8">The sequence shown here is derived from an EMBL/GenBank/DDBJ whole genome shotgun (WGS) entry which is preliminary data.</text>
</comment>
<feature type="transmembrane region" description="Helical" evidence="6">
    <location>
        <begin position="127"/>
        <end position="144"/>
    </location>
</feature>
<evidence type="ECO:0000259" key="7">
    <source>
        <dbReference type="SMART" id="SM00563"/>
    </source>
</evidence>
<dbReference type="EMBL" id="JACSDY010000005">
    <property type="protein sequence ID" value="KAF7427241.1"/>
    <property type="molecule type" value="Genomic_DNA"/>
</dbReference>
<gene>
    <name evidence="8" type="ORF">H0235_006935</name>
</gene>
<dbReference type="Pfam" id="PF01553">
    <property type="entry name" value="Acyltransferase"/>
    <property type="match status" value="1"/>
</dbReference>
<protein>
    <recommendedName>
        <fullName evidence="5">1-acyl-sn-glycerol-3-phosphate acyltransferase</fullName>
        <ecNumber evidence="5">2.3.1.51</ecNumber>
    </recommendedName>
</protein>
<keyword evidence="3 5" id="KW-0808">Transferase</keyword>
<dbReference type="InterPro" id="IPR004552">
    <property type="entry name" value="AGP_acyltrans"/>
</dbReference>
<evidence type="ECO:0000256" key="1">
    <source>
        <dbReference type="ARBA" id="ARBA00004728"/>
    </source>
</evidence>
<dbReference type="GO" id="GO:0006654">
    <property type="term" value="P:phosphatidic acid biosynthetic process"/>
    <property type="evidence" value="ECO:0007669"/>
    <property type="project" value="TreeGrafter"/>
</dbReference>
<accession>A0A834P4Q2</accession>
<evidence type="ECO:0000256" key="3">
    <source>
        <dbReference type="ARBA" id="ARBA00022679"/>
    </source>
</evidence>
<feature type="transmembrane region" description="Helical" evidence="6">
    <location>
        <begin position="6"/>
        <end position="21"/>
    </location>
</feature>
<evidence type="ECO:0000256" key="5">
    <source>
        <dbReference type="RuleBase" id="RU361267"/>
    </source>
</evidence>
<feature type="transmembrane region" description="Helical" evidence="6">
    <location>
        <begin position="91"/>
        <end position="115"/>
    </location>
</feature>
<keyword evidence="5" id="KW-1208">Phospholipid metabolism</keyword>
<dbReference type="PANTHER" id="PTHR10434:SF11">
    <property type="entry name" value="1-ACYL-SN-GLYCEROL-3-PHOSPHATE ACYLTRANSFERASE"/>
    <property type="match status" value="1"/>
</dbReference>
<keyword evidence="6" id="KW-0812">Transmembrane</keyword>
<evidence type="ECO:0000256" key="4">
    <source>
        <dbReference type="ARBA" id="ARBA00023315"/>
    </source>
</evidence>
<comment type="domain">
    <text evidence="5">The HXXXXD motif is essential for acyltransferase activity and may constitute the binding site for the phosphate moiety of the glycerol-3-phosphate.</text>
</comment>
<proteinExistence type="inferred from homology"/>